<dbReference type="RefSeq" id="WP_195168678.1">
    <property type="nucleotide sequence ID" value="NZ_CP062983.1"/>
</dbReference>
<dbReference type="GO" id="GO:0016763">
    <property type="term" value="F:pentosyltransferase activity"/>
    <property type="evidence" value="ECO:0007669"/>
    <property type="project" value="TreeGrafter"/>
</dbReference>
<feature type="transmembrane region" description="Helical" evidence="8">
    <location>
        <begin position="6"/>
        <end position="24"/>
    </location>
</feature>
<evidence type="ECO:0000256" key="5">
    <source>
        <dbReference type="ARBA" id="ARBA00022692"/>
    </source>
</evidence>
<evidence type="ECO:0000256" key="7">
    <source>
        <dbReference type="ARBA" id="ARBA00023136"/>
    </source>
</evidence>
<evidence type="ECO:0000256" key="3">
    <source>
        <dbReference type="ARBA" id="ARBA00022676"/>
    </source>
</evidence>
<dbReference type="KEGG" id="pmet:G4Y79_12860"/>
<keyword evidence="6 8" id="KW-1133">Transmembrane helix</keyword>
<feature type="transmembrane region" description="Helical" evidence="8">
    <location>
        <begin position="192"/>
        <end position="209"/>
    </location>
</feature>
<name>A0A7S8E5C9_9CHLR</name>
<reference evidence="9 10" key="1">
    <citation type="submission" date="2020-02" db="EMBL/GenBank/DDBJ databases">
        <authorList>
            <person name="Zheng R.K."/>
            <person name="Sun C.M."/>
        </authorList>
    </citation>
    <scope>NUCLEOTIDE SEQUENCE [LARGE SCALE GENOMIC DNA]</scope>
    <source>
        <strain evidence="10">rifampicinis</strain>
    </source>
</reference>
<dbReference type="PANTHER" id="PTHR33908:SF11">
    <property type="entry name" value="MEMBRANE PROTEIN"/>
    <property type="match status" value="1"/>
</dbReference>
<evidence type="ECO:0000256" key="6">
    <source>
        <dbReference type="ARBA" id="ARBA00022989"/>
    </source>
</evidence>
<evidence type="ECO:0000256" key="8">
    <source>
        <dbReference type="SAM" id="Phobius"/>
    </source>
</evidence>
<dbReference type="PANTHER" id="PTHR33908">
    <property type="entry name" value="MANNOSYLTRANSFERASE YKCB-RELATED"/>
    <property type="match status" value="1"/>
</dbReference>
<feature type="transmembrane region" description="Helical" evidence="8">
    <location>
        <begin position="328"/>
        <end position="346"/>
    </location>
</feature>
<organism evidence="9 10">
    <name type="scientific">Phototrophicus methaneseepsis</name>
    <dbReference type="NCBI Taxonomy" id="2710758"/>
    <lineage>
        <taxon>Bacteria</taxon>
        <taxon>Bacillati</taxon>
        <taxon>Chloroflexota</taxon>
        <taxon>Candidatus Thermofontia</taxon>
        <taxon>Phototrophicales</taxon>
        <taxon>Phototrophicaceae</taxon>
        <taxon>Phototrophicus</taxon>
    </lineage>
</organism>
<feature type="transmembrane region" description="Helical" evidence="8">
    <location>
        <begin position="120"/>
        <end position="140"/>
    </location>
</feature>
<evidence type="ECO:0000256" key="4">
    <source>
        <dbReference type="ARBA" id="ARBA00022679"/>
    </source>
</evidence>
<feature type="transmembrane region" description="Helical" evidence="8">
    <location>
        <begin position="146"/>
        <end position="164"/>
    </location>
</feature>
<evidence type="ECO:0000313" key="10">
    <source>
        <dbReference type="Proteomes" id="UP000594468"/>
    </source>
</evidence>
<evidence type="ECO:0000256" key="1">
    <source>
        <dbReference type="ARBA" id="ARBA00004651"/>
    </source>
</evidence>
<keyword evidence="2" id="KW-1003">Cell membrane</keyword>
<dbReference type="Proteomes" id="UP000594468">
    <property type="component" value="Chromosome"/>
</dbReference>
<dbReference type="InterPro" id="IPR050297">
    <property type="entry name" value="LipidA_mod_glycosyltrf_83"/>
</dbReference>
<evidence type="ECO:0000313" key="9">
    <source>
        <dbReference type="EMBL" id="QPC80603.1"/>
    </source>
</evidence>
<feature type="transmembrane region" description="Helical" evidence="8">
    <location>
        <begin position="93"/>
        <end position="113"/>
    </location>
</feature>
<keyword evidence="7 8" id="KW-0472">Membrane</keyword>
<sequence>MKRLLQRPYPLVMLILAVVVVRFFNERPGYTDAFYHYNAAVRVASGDGFVDDYLWTYIGAPDELPAPSHLYWMPLTSMVAALGMWLFGTTYLAAQIGLILCIWGALLITYWLALRLTGRLMYAWASGLTLLMGGFLMRVWGVTDTFAIYAFVGAAALACMGLGLTETRRPWLWWLLAGLFTALGHLTRSDGLILLIVAGVALFWPGDFLQKRGTLLQRLRWLVIFLVAYGIIMLPWFLRNLDAVGHILPVGGTQAVWYTEYNDLFNYPPDANPQTFFADGLGLLVESRLQGLSSALQNLLAIEGYIVLLPFMLYGLWLKRRDPFLRPMWLFALGIHLAFAFVFTFPGIRGGMFHALVALMPFWCVLGFAGLDAFIDVIGKRYRRWNVRRAKMVYPWMLVGVIIIMGLALSLPQRLVDRQIVPDLYQALIETLPDDARVMINDPAQLYYYTGLGGVTLVNEPPETALAVADQYHVDYLVIEYRDTPEGQYISAPEPFFFDLDEPPAFFDPIELNISGARLYAINH</sequence>
<dbReference type="EMBL" id="CP062983">
    <property type="protein sequence ID" value="QPC80603.1"/>
    <property type="molecule type" value="Genomic_DNA"/>
</dbReference>
<feature type="transmembrane region" description="Helical" evidence="8">
    <location>
        <begin position="352"/>
        <end position="371"/>
    </location>
</feature>
<feature type="transmembrane region" description="Helical" evidence="8">
    <location>
        <begin position="295"/>
        <end position="316"/>
    </location>
</feature>
<keyword evidence="10" id="KW-1185">Reference proteome</keyword>
<proteinExistence type="predicted"/>
<comment type="subcellular location">
    <subcellularLocation>
        <location evidence="1">Cell membrane</location>
        <topology evidence="1">Multi-pass membrane protein</topology>
    </subcellularLocation>
</comment>
<keyword evidence="5 8" id="KW-0812">Transmembrane</keyword>
<dbReference type="GO" id="GO:0009103">
    <property type="term" value="P:lipopolysaccharide biosynthetic process"/>
    <property type="evidence" value="ECO:0007669"/>
    <property type="project" value="UniProtKB-ARBA"/>
</dbReference>
<feature type="transmembrane region" description="Helical" evidence="8">
    <location>
        <begin position="171"/>
        <end position="186"/>
    </location>
</feature>
<dbReference type="GO" id="GO:0005886">
    <property type="term" value="C:plasma membrane"/>
    <property type="evidence" value="ECO:0007669"/>
    <property type="project" value="UniProtKB-SubCell"/>
</dbReference>
<protein>
    <submittedName>
        <fullName evidence="9">Glycosyltransferase family 39 protein</fullName>
    </submittedName>
</protein>
<dbReference type="AlphaFoldDB" id="A0A7S8E5C9"/>
<keyword evidence="4 9" id="KW-0808">Transferase</keyword>
<evidence type="ECO:0000256" key="2">
    <source>
        <dbReference type="ARBA" id="ARBA00022475"/>
    </source>
</evidence>
<feature type="transmembrane region" description="Helical" evidence="8">
    <location>
        <begin position="392"/>
        <end position="411"/>
    </location>
</feature>
<feature type="transmembrane region" description="Helical" evidence="8">
    <location>
        <begin position="221"/>
        <end position="238"/>
    </location>
</feature>
<gene>
    <name evidence="9" type="ORF">G4Y79_12860</name>
</gene>
<accession>A0A7S8E5C9</accession>
<keyword evidence="3" id="KW-0328">Glycosyltransferase</keyword>